<comment type="caution">
    <text evidence="2">The sequence shown here is derived from an EMBL/GenBank/DDBJ whole genome shotgun (WGS) entry which is preliminary data.</text>
</comment>
<sequence>MPGMTDTPDPDVRRDAARVAAEALADNVAPDAEILEAVQHGLLSVPAGSPNSWFDVPSQRSRMHTSTLSPRRPH</sequence>
<protein>
    <submittedName>
        <fullName evidence="2">Uncharacterized protein</fullName>
    </submittedName>
</protein>
<keyword evidence="3" id="KW-1185">Reference proteome</keyword>
<name>A0A510VCN4_9CELL</name>
<organism evidence="2 3">
    <name type="scientific">Cellulomonas xylanilytica</name>
    <dbReference type="NCBI Taxonomy" id="233583"/>
    <lineage>
        <taxon>Bacteria</taxon>
        <taxon>Bacillati</taxon>
        <taxon>Actinomycetota</taxon>
        <taxon>Actinomycetes</taxon>
        <taxon>Micrococcales</taxon>
        <taxon>Cellulomonadaceae</taxon>
        <taxon>Cellulomonas</taxon>
    </lineage>
</organism>
<evidence type="ECO:0000313" key="2">
    <source>
        <dbReference type="EMBL" id="GEK22990.1"/>
    </source>
</evidence>
<evidence type="ECO:0000313" key="3">
    <source>
        <dbReference type="Proteomes" id="UP000321118"/>
    </source>
</evidence>
<dbReference type="Proteomes" id="UP000321118">
    <property type="component" value="Unassembled WGS sequence"/>
</dbReference>
<evidence type="ECO:0000256" key="1">
    <source>
        <dbReference type="SAM" id="MobiDB-lite"/>
    </source>
</evidence>
<feature type="region of interest" description="Disordered" evidence="1">
    <location>
        <begin position="46"/>
        <end position="74"/>
    </location>
</feature>
<dbReference type="AlphaFoldDB" id="A0A510VCN4"/>
<proteinExistence type="predicted"/>
<dbReference type="EMBL" id="BJUB01000012">
    <property type="protein sequence ID" value="GEK22990.1"/>
    <property type="molecule type" value="Genomic_DNA"/>
</dbReference>
<reference evidence="2 3" key="1">
    <citation type="submission" date="2019-07" db="EMBL/GenBank/DDBJ databases">
        <title>Whole genome shotgun sequence of Cellulomonas xylanilytica NBRC 101102.</title>
        <authorList>
            <person name="Hosoyama A."/>
            <person name="Uohara A."/>
            <person name="Ohji S."/>
            <person name="Ichikawa N."/>
        </authorList>
    </citation>
    <scope>NUCLEOTIDE SEQUENCE [LARGE SCALE GENOMIC DNA]</scope>
    <source>
        <strain evidence="2 3">NBRC 101102</strain>
    </source>
</reference>
<feature type="compositionally biased region" description="Polar residues" evidence="1">
    <location>
        <begin position="58"/>
        <end position="74"/>
    </location>
</feature>
<accession>A0A510VCN4</accession>
<gene>
    <name evidence="2" type="ORF">CXY01_35100</name>
</gene>